<dbReference type="KEGG" id="sur:STAUR_7732"/>
<evidence type="ECO:0008006" key="4">
    <source>
        <dbReference type="Google" id="ProtNLM"/>
    </source>
</evidence>
<keyword evidence="3" id="KW-1185">Reference proteome</keyword>
<evidence type="ECO:0000313" key="2">
    <source>
        <dbReference type="EMBL" id="ADO75487.1"/>
    </source>
</evidence>
<feature type="region of interest" description="Disordered" evidence="1">
    <location>
        <begin position="18"/>
        <end position="37"/>
    </location>
</feature>
<reference evidence="2 3" key="1">
    <citation type="journal article" date="2011" name="Mol. Biol. Evol.">
        <title>Comparative genomic analysis of fruiting body formation in Myxococcales.</title>
        <authorList>
            <person name="Huntley S."/>
            <person name="Hamann N."/>
            <person name="Wegener-Feldbrugge S."/>
            <person name="Treuner-Lange A."/>
            <person name="Kube M."/>
            <person name="Reinhardt R."/>
            <person name="Klages S."/>
            <person name="Muller R."/>
            <person name="Ronning C.M."/>
            <person name="Nierman W.C."/>
            <person name="Sogaard-Andersen L."/>
        </authorList>
    </citation>
    <scope>NUCLEOTIDE SEQUENCE [LARGE SCALE GENOMIC DNA]</scope>
    <source>
        <strain evidence="2 3">DW4/3-1</strain>
    </source>
</reference>
<dbReference type="Proteomes" id="UP000001351">
    <property type="component" value="Chromosome"/>
</dbReference>
<dbReference type="AlphaFoldDB" id="E3FKB8"/>
<feature type="region of interest" description="Disordered" evidence="1">
    <location>
        <begin position="72"/>
        <end position="102"/>
    </location>
</feature>
<name>E3FKB8_STIAD</name>
<sequence length="102" mass="10755">MPAGPGLTRGLVWPHATGSIRGLGRSPSMVPTRRQQPLHGTNHVFACPHCGGRRKVLAEVTTSQAVRSILQHWGLPSQPGRLSPARGPPQRGGGLSPQQSSS</sequence>
<protein>
    <recommendedName>
        <fullName evidence="4">ATP-dependent helicase HrpA</fullName>
    </recommendedName>
</protein>
<organism evidence="2 3">
    <name type="scientific">Stigmatella aurantiaca (strain DW4/3-1)</name>
    <dbReference type="NCBI Taxonomy" id="378806"/>
    <lineage>
        <taxon>Bacteria</taxon>
        <taxon>Pseudomonadati</taxon>
        <taxon>Myxococcota</taxon>
        <taxon>Myxococcia</taxon>
        <taxon>Myxococcales</taxon>
        <taxon>Cystobacterineae</taxon>
        <taxon>Archangiaceae</taxon>
        <taxon>Stigmatella</taxon>
    </lineage>
</organism>
<dbReference type="EMBL" id="CP002271">
    <property type="protein sequence ID" value="ADO75487.1"/>
    <property type="molecule type" value="Genomic_DNA"/>
</dbReference>
<dbReference type="HOGENOM" id="CLU_2275740_0_0_7"/>
<gene>
    <name evidence="2" type="ordered locus">STAUR_7732</name>
</gene>
<accession>E3FKB8</accession>
<evidence type="ECO:0000313" key="3">
    <source>
        <dbReference type="Proteomes" id="UP000001351"/>
    </source>
</evidence>
<proteinExistence type="predicted"/>
<evidence type="ECO:0000256" key="1">
    <source>
        <dbReference type="SAM" id="MobiDB-lite"/>
    </source>
</evidence>